<organism evidence="2 3">
    <name type="scientific">Adonisia turfae CCMR0082</name>
    <dbReference type="NCBI Taxonomy" id="2304604"/>
    <lineage>
        <taxon>Bacteria</taxon>
        <taxon>Bacillati</taxon>
        <taxon>Cyanobacteriota</taxon>
        <taxon>Adonisia</taxon>
        <taxon>Adonisia turfae</taxon>
    </lineage>
</organism>
<evidence type="ECO:0000313" key="2">
    <source>
        <dbReference type="EMBL" id="NEZ66632.1"/>
    </source>
</evidence>
<comment type="caution">
    <text evidence="2">The sequence shown here is derived from an EMBL/GenBank/DDBJ whole genome shotgun (WGS) entry which is preliminary data.</text>
</comment>
<dbReference type="RefSeq" id="WP_163668965.1">
    <property type="nucleotide sequence ID" value="NZ_QZCE01000002.1"/>
</dbReference>
<name>A0A6M0SG84_9CYAN</name>
<dbReference type="InterPro" id="IPR036887">
    <property type="entry name" value="HTH_APSES_sf"/>
</dbReference>
<dbReference type="PROSITE" id="PS51301">
    <property type="entry name" value="KILA_N"/>
    <property type="match status" value="1"/>
</dbReference>
<dbReference type="SMART" id="SM01252">
    <property type="entry name" value="KilA-N"/>
    <property type="match status" value="1"/>
</dbReference>
<reference evidence="2 3" key="1">
    <citation type="journal article" date="2020" name="Microb. Ecol.">
        <title>Ecogenomics of the Marine Benthic Filamentous Cyanobacterium Adonisia.</title>
        <authorList>
            <person name="Walter J.M."/>
            <person name="Coutinho F.H."/>
            <person name="Leomil L."/>
            <person name="Hargreaves P.I."/>
            <person name="Campeao M.E."/>
            <person name="Vieira V.V."/>
            <person name="Silva B.S."/>
            <person name="Fistarol G.O."/>
            <person name="Salomon P.S."/>
            <person name="Sawabe T."/>
            <person name="Mino S."/>
            <person name="Hosokawa M."/>
            <person name="Miyashita H."/>
            <person name="Maruyama F."/>
            <person name="van Verk M.C."/>
            <person name="Dutilh B.E."/>
            <person name="Thompson C.C."/>
            <person name="Thompson F.L."/>
        </authorList>
    </citation>
    <scope>NUCLEOTIDE SEQUENCE [LARGE SCALE GENOMIC DNA]</scope>
    <source>
        <strain evidence="2 3">CCMR0082</strain>
    </source>
</reference>
<dbReference type="InterPro" id="IPR018004">
    <property type="entry name" value="KilA/APSES_HTH"/>
</dbReference>
<sequence length="280" mass="30936">MSEIVQHDYNGFLISQRKSDGYTCLTDMAKATNRKVAKYFELKSTEAYLEGLSADVQIRISELVEISKGGNKVNDQGTWAHPEIAIDFARWCSVPFRIWANRALRLLIESKEIHVEVEPAPLTLPPAEKAKLAIEIVRDAFADLEFGNNPQQSNSLKAGILLSTAQEACPELASSLLPAQKFLAATNTVDAEDVVWLTPTSLGKYLGLSAVKVNRQLRDMGLQIQNHNSAKGEPDWLPTERGEEYSRMTAATGGNGDMTTYQHLKWSKRVLEVFDGGVAA</sequence>
<dbReference type="Pfam" id="PF04383">
    <property type="entry name" value="KilA-N"/>
    <property type="match status" value="1"/>
</dbReference>
<dbReference type="Proteomes" id="UP000473574">
    <property type="component" value="Unassembled WGS sequence"/>
</dbReference>
<dbReference type="GO" id="GO:0003677">
    <property type="term" value="F:DNA binding"/>
    <property type="evidence" value="ECO:0007669"/>
    <property type="project" value="InterPro"/>
</dbReference>
<feature type="domain" description="KilA-N" evidence="1">
    <location>
        <begin position="3"/>
        <end position="107"/>
    </location>
</feature>
<protein>
    <submittedName>
        <fullName evidence="2">KilA-N domain-containing protein</fullName>
    </submittedName>
</protein>
<proteinExistence type="predicted"/>
<accession>A0A6M0SG84</accession>
<dbReference type="InterPro" id="IPR017880">
    <property type="entry name" value="KilA_N"/>
</dbReference>
<dbReference type="SUPFAM" id="SSF54616">
    <property type="entry name" value="DNA-binding domain of Mlu1-box binding protein MBP1"/>
    <property type="match status" value="1"/>
</dbReference>
<dbReference type="AlphaFoldDB" id="A0A6M0SG84"/>
<dbReference type="EMBL" id="QZCE01000002">
    <property type="protein sequence ID" value="NEZ66632.1"/>
    <property type="molecule type" value="Genomic_DNA"/>
</dbReference>
<evidence type="ECO:0000259" key="1">
    <source>
        <dbReference type="PROSITE" id="PS51301"/>
    </source>
</evidence>
<gene>
    <name evidence="2" type="ORF">D0962_28390</name>
</gene>
<evidence type="ECO:0000313" key="3">
    <source>
        <dbReference type="Proteomes" id="UP000473574"/>
    </source>
</evidence>